<reference evidence="1 2" key="1">
    <citation type="journal article" date="2015" name="Nature">
        <title>rRNA introns, odd ribosomes, and small enigmatic genomes across a large radiation of phyla.</title>
        <authorList>
            <person name="Brown C.T."/>
            <person name="Hug L.A."/>
            <person name="Thomas B.C."/>
            <person name="Sharon I."/>
            <person name="Castelle C.J."/>
            <person name="Singh A."/>
            <person name="Wilkins M.J."/>
            <person name="Williams K.H."/>
            <person name="Banfield J.F."/>
        </authorList>
    </citation>
    <scope>NUCLEOTIDE SEQUENCE [LARGE SCALE GENOMIC DNA]</scope>
</reference>
<proteinExistence type="predicted"/>
<protein>
    <submittedName>
        <fullName evidence="1">Uncharacterized protein</fullName>
    </submittedName>
</protein>
<sequence length="86" mass="9669">MSEKTCHLTGYSCLDLDRGTPTCRLCIAKDTLKGLLLREVGLDPHQATLHSPNKGTVHIINRHTDIRRATFSRGTLTKFPSQIVRR</sequence>
<organism evidence="1 2">
    <name type="scientific">Candidatus Gottesmanbacteria bacterium GW2011_GWC2_39_8</name>
    <dbReference type="NCBI Taxonomy" id="1618450"/>
    <lineage>
        <taxon>Bacteria</taxon>
        <taxon>Candidatus Gottesmaniibacteriota</taxon>
    </lineage>
</organism>
<name>A0A0G0T0L8_9BACT</name>
<evidence type="ECO:0000313" key="1">
    <source>
        <dbReference type="EMBL" id="KKR31397.1"/>
    </source>
</evidence>
<comment type="caution">
    <text evidence="1">The sequence shown here is derived from an EMBL/GenBank/DDBJ whole genome shotgun (WGS) entry which is preliminary data.</text>
</comment>
<dbReference type="AlphaFoldDB" id="A0A0G0T0L8"/>
<evidence type="ECO:0000313" key="2">
    <source>
        <dbReference type="Proteomes" id="UP000034539"/>
    </source>
</evidence>
<gene>
    <name evidence="1" type="ORF">UT63_C0071G0002</name>
</gene>
<accession>A0A0G0T0L8</accession>
<dbReference type="EMBL" id="LBXN01000071">
    <property type="protein sequence ID" value="KKR31397.1"/>
    <property type="molecule type" value="Genomic_DNA"/>
</dbReference>
<dbReference type="Proteomes" id="UP000034539">
    <property type="component" value="Unassembled WGS sequence"/>
</dbReference>